<dbReference type="Pfam" id="PF00078">
    <property type="entry name" value="RVT_1"/>
    <property type="match status" value="1"/>
</dbReference>
<reference evidence="2 3" key="1">
    <citation type="journal article" date="2018" name="Mol. Plant">
        <title>The genome of Artemisia annua provides insight into the evolution of Asteraceae family and artemisinin biosynthesis.</title>
        <authorList>
            <person name="Shen Q."/>
            <person name="Zhang L."/>
            <person name="Liao Z."/>
            <person name="Wang S."/>
            <person name="Yan T."/>
            <person name="Shi P."/>
            <person name="Liu M."/>
            <person name="Fu X."/>
            <person name="Pan Q."/>
            <person name="Wang Y."/>
            <person name="Lv Z."/>
            <person name="Lu X."/>
            <person name="Zhang F."/>
            <person name="Jiang W."/>
            <person name="Ma Y."/>
            <person name="Chen M."/>
            <person name="Hao X."/>
            <person name="Li L."/>
            <person name="Tang Y."/>
            <person name="Lv G."/>
            <person name="Zhou Y."/>
            <person name="Sun X."/>
            <person name="Brodelius P.E."/>
            <person name="Rose J.K.C."/>
            <person name="Tang K."/>
        </authorList>
    </citation>
    <scope>NUCLEOTIDE SEQUENCE [LARGE SCALE GENOMIC DNA]</scope>
    <source>
        <strain evidence="3">cv. Huhao1</strain>
        <tissue evidence="2">Leaf</tissue>
    </source>
</reference>
<keyword evidence="3" id="KW-1185">Reference proteome</keyword>
<dbReference type="InterPro" id="IPR026960">
    <property type="entry name" value="RVT-Znf"/>
</dbReference>
<gene>
    <name evidence="2" type="ORF">CTI12_AA198190</name>
</gene>
<dbReference type="EMBL" id="PKPP01001746">
    <property type="protein sequence ID" value="PWA80255.1"/>
    <property type="molecule type" value="Genomic_DNA"/>
</dbReference>
<accession>A0A2U1P3B3</accession>
<evidence type="ECO:0000313" key="3">
    <source>
        <dbReference type="Proteomes" id="UP000245207"/>
    </source>
</evidence>
<dbReference type="InterPro" id="IPR000477">
    <property type="entry name" value="RT_dom"/>
</dbReference>
<keyword evidence="2" id="KW-0695">RNA-directed DNA polymerase</keyword>
<feature type="domain" description="Reverse transcriptase" evidence="1">
    <location>
        <begin position="143"/>
        <end position="421"/>
    </location>
</feature>
<dbReference type="AlphaFoldDB" id="A0A2U1P3B3"/>
<organism evidence="2 3">
    <name type="scientific">Artemisia annua</name>
    <name type="common">Sweet wormwood</name>
    <dbReference type="NCBI Taxonomy" id="35608"/>
    <lineage>
        <taxon>Eukaryota</taxon>
        <taxon>Viridiplantae</taxon>
        <taxon>Streptophyta</taxon>
        <taxon>Embryophyta</taxon>
        <taxon>Tracheophyta</taxon>
        <taxon>Spermatophyta</taxon>
        <taxon>Magnoliopsida</taxon>
        <taxon>eudicotyledons</taxon>
        <taxon>Gunneridae</taxon>
        <taxon>Pentapetalae</taxon>
        <taxon>asterids</taxon>
        <taxon>campanulids</taxon>
        <taxon>Asterales</taxon>
        <taxon>Asteraceae</taxon>
        <taxon>Asteroideae</taxon>
        <taxon>Anthemideae</taxon>
        <taxon>Artemisiinae</taxon>
        <taxon>Artemisia</taxon>
    </lineage>
</organism>
<dbReference type="SUPFAM" id="SSF56219">
    <property type="entry name" value="DNase I-like"/>
    <property type="match status" value="1"/>
</dbReference>
<dbReference type="PANTHER" id="PTHR33116:SF77">
    <property type="entry name" value="RNA-DIRECTED DNA POLYMERASE"/>
    <property type="match status" value="1"/>
</dbReference>
<proteinExistence type="predicted"/>
<keyword evidence="2" id="KW-0808">Transferase</keyword>
<comment type="caution">
    <text evidence="2">The sequence shown here is derived from an EMBL/GenBank/DDBJ whole genome shotgun (WGS) entry which is preliminary data.</text>
</comment>
<evidence type="ECO:0000313" key="2">
    <source>
        <dbReference type="EMBL" id="PWA80255.1"/>
    </source>
</evidence>
<dbReference type="Proteomes" id="UP000245207">
    <property type="component" value="Unassembled WGS sequence"/>
</dbReference>
<sequence length="886" mass="100954">MPSHIDDFNTFINTTQLVEIPMGGRKFTRVSDDGLKFSKLDRFLVTEGFKSKWGNLAVVALDRKLSDHVPIVLKDLDVDFGPKPFHVFDIWLKEVDIEEEKEIWDAINSCGGDKAPGPDGFNFKFIKRFWEIFKSEIVNSIRWFWDRKEISRGCNSSFVALIPKVTDPIGLGEYRPISLIGCYYKSIAKLLAERLKKVIGKLVGDAQNAFIGGRYILDGILIANETVEFLKRKKTSGLIFKVDFEKAYDSINWKYLCDILKSMGFGDKWCAWIGACLQSSSMSVLVNGSPTAEFNLERGIRQGDPLSPFLFILAAEGLNAMVNEAVDRGVFKGIKVGTDNVVVSHLQYADDTIFFGEWDKDNAKNLMCILNCFEKVSGLKVNLNKSRLYGVGVNSDEVVNMARWMQCSVGEFPFTYLGLPIGKCMRRESAWRGVVEKFKKRLCEWKAKTMSFGGRLTLVKSVLGSLPLYYFSMFRVPLCVTKKLERIRKDFFWGGVGENKKLAWIKWDKVLASHGAGGLNIGSLRAKNLALVGKWWWRFRIESGALWVRVIKNIYGINGGLVDNGVLRELGGSSVWRDIVRVGIDLDKIGVGFSTSFSNKVGNGGDTSFWEDRWLGNVRLCDKFPRLYHIDRGKEARVIDRGNWSEGIWKWEWDWVREPRGRACGDLAVLMDLLHTVNLTRDCRDSWHWNLAEDGKFKVKDLSLMVDDLCLVVGANQETVWNKIVPKKVNIFIWRALNGRIPVRVELNNRGIDLDSVLCPCCGDNVETYDHILVNCNVAMSVWEKIFNWWRKGAVNAFSVSDMLQHGRSDSNSTSGSLWQIVTWVTAYMIWKERNSRVFSAKVASINKIVQEIQLKSFDWISRRSKKVAFSWQNWFIDPSSCKVSN</sequence>
<evidence type="ECO:0000259" key="1">
    <source>
        <dbReference type="PROSITE" id="PS50878"/>
    </source>
</evidence>
<dbReference type="STRING" id="35608.A0A2U1P3B3"/>
<dbReference type="Pfam" id="PF13966">
    <property type="entry name" value="zf-RVT"/>
    <property type="match status" value="1"/>
</dbReference>
<protein>
    <submittedName>
        <fullName evidence="2">Reverse transcriptase domain, Reverse transcriptase zinc-binding domain protein</fullName>
    </submittedName>
</protein>
<name>A0A2U1P3B3_ARTAN</name>
<dbReference type="InterPro" id="IPR043502">
    <property type="entry name" value="DNA/RNA_pol_sf"/>
</dbReference>
<dbReference type="PROSITE" id="PS50878">
    <property type="entry name" value="RT_POL"/>
    <property type="match status" value="1"/>
</dbReference>
<keyword evidence="2" id="KW-0548">Nucleotidyltransferase</keyword>
<dbReference type="Gene3D" id="3.60.10.10">
    <property type="entry name" value="Endonuclease/exonuclease/phosphatase"/>
    <property type="match status" value="1"/>
</dbReference>
<dbReference type="OrthoDB" id="1937528at2759"/>
<dbReference type="PANTHER" id="PTHR33116">
    <property type="entry name" value="REVERSE TRANSCRIPTASE ZINC-BINDING DOMAIN-CONTAINING PROTEIN-RELATED-RELATED"/>
    <property type="match status" value="1"/>
</dbReference>
<dbReference type="GO" id="GO:0003964">
    <property type="term" value="F:RNA-directed DNA polymerase activity"/>
    <property type="evidence" value="ECO:0007669"/>
    <property type="project" value="UniProtKB-KW"/>
</dbReference>
<dbReference type="SUPFAM" id="SSF56672">
    <property type="entry name" value="DNA/RNA polymerases"/>
    <property type="match status" value="1"/>
</dbReference>
<dbReference type="CDD" id="cd01650">
    <property type="entry name" value="RT_nLTR_like"/>
    <property type="match status" value="1"/>
</dbReference>
<dbReference type="InterPro" id="IPR036691">
    <property type="entry name" value="Endo/exonu/phosph_ase_sf"/>
</dbReference>